<evidence type="ECO:0000313" key="1">
    <source>
        <dbReference type="EMBL" id="KAH9804162.1"/>
    </source>
</evidence>
<comment type="caution">
    <text evidence="1">The sequence shown here is derived from an EMBL/GenBank/DDBJ whole genome shotgun (WGS) entry which is preliminary data.</text>
</comment>
<protein>
    <submittedName>
        <fullName evidence="1">Cytochrome P450 superfamily protein</fullName>
    </submittedName>
</protein>
<reference evidence="2" key="1">
    <citation type="journal article" date="2023" name="Hortic. Res.">
        <title>A chromosome-level phased genome enabling allele-level studies in sweet orange: a case study on citrus Huanglongbing tolerance.</title>
        <authorList>
            <person name="Wu B."/>
            <person name="Yu Q."/>
            <person name="Deng Z."/>
            <person name="Duan Y."/>
            <person name="Luo F."/>
            <person name="Gmitter F. Jr."/>
        </authorList>
    </citation>
    <scope>NUCLEOTIDE SEQUENCE [LARGE SCALE GENOMIC DNA]</scope>
    <source>
        <strain evidence="2">cv. Valencia</strain>
    </source>
</reference>
<dbReference type="Proteomes" id="UP000829398">
    <property type="component" value="Chromosome 1"/>
</dbReference>
<keyword evidence="2" id="KW-1185">Reference proteome</keyword>
<organism evidence="1 2">
    <name type="scientific">Citrus sinensis</name>
    <name type="common">Sweet orange</name>
    <name type="synonym">Citrus aurantium var. sinensis</name>
    <dbReference type="NCBI Taxonomy" id="2711"/>
    <lineage>
        <taxon>Eukaryota</taxon>
        <taxon>Viridiplantae</taxon>
        <taxon>Streptophyta</taxon>
        <taxon>Embryophyta</taxon>
        <taxon>Tracheophyta</taxon>
        <taxon>Spermatophyta</taxon>
        <taxon>Magnoliopsida</taxon>
        <taxon>eudicotyledons</taxon>
        <taxon>Gunneridae</taxon>
        <taxon>Pentapetalae</taxon>
        <taxon>rosids</taxon>
        <taxon>malvids</taxon>
        <taxon>Sapindales</taxon>
        <taxon>Rutaceae</taxon>
        <taxon>Aurantioideae</taxon>
        <taxon>Citrus</taxon>
    </lineage>
</organism>
<evidence type="ECO:0000313" key="2">
    <source>
        <dbReference type="Proteomes" id="UP000829398"/>
    </source>
</evidence>
<accession>A0ACB8P202</accession>
<dbReference type="EMBL" id="CM039170">
    <property type="protein sequence ID" value="KAH9804162.1"/>
    <property type="molecule type" value="Genomic_DNA"/>
</dbReference>
<sequence length="314" mass="35769">MIELGGVFSLADMLPSVKLLEMLSGMTSETKRMHEKADKIFGNIINDHRAFKAMGEAHALKFKTNHRTPNLPPPGPWKLPVLGNLHQIVGSLPHLELRDLAKKYGPLMLLQLGQVHTIVVSSQQVAKEVTHDVFFASRLHVQTTQIRSYNYGDIIFSPNRESWKQLGRISVSELLSTKRVQSFRSKREEEVTNLINWISSKGGSAINFIEKVYSLMCGITSRAAFGKKSREQEPFVSFIEETIRVAAGFSPVCYDLFNNYKCLFNSINFYYNFCCCLVIFLIELLKLKYTFTSKSSNFGRLGIEVEFFFKCQNI</sequence>
<name>A0ACB8P202_CITSI</name>
<gene>
    <name evidence="1" type="ORF">KPL71_002028</name>
</gene>
<proteinExistence type="predicted"/>